<evidence type="ECO:0000313" key="9">
    <source>
        <dbReference type="EMBL" id="NDY84192.1"/>
    </source>
</evidence>
<keyword evidence="4" id="KW-0249">Electron transport</keyword>
<dbReference type="InterPro" id="IPR036909">
    <property type="entry name" value="Cyt_c-like_dom_sf"/>
</dbReference>
<accession>A0A6B2R1S5</accession>
<evidence type="ECO:0000256" key="2">
    <source>
        <dbReference type="ARBA" id="ARBA00022617"/>
    </source>
</evidence>
<dbReference type="PANTHER" id="PTHR40942:SF4">
    <property type="entry name" value="CYTOCHROME C5"/>
    <property type="match status" value="1"/>
</dbReference>
<keyword evidence="5 6" id="KW-0408">Iron</keyword>
<feature type="transmembrane region" description="Helical" evidence="7">
    <location>
        <begin position="25"/>
        <end position="48"/>
    </location>
</feature>
<gene>
    <name evidence="9" type="ORF">G3I67_13235</name>
</gene>
<protein>
    <submittedName>
        <fullName evidence="9">Cytochrome c5 family protein</fullName>
    </submittedName>
</protein>
<dbReference type="PANTHER" id="PTHR40942">
    <property type="match status" value="1"/>
</dbReference>
<evidence type="ECO:0000259" key="8">
    <source>
        <dbReference type="PROSITE" id="PS51007"/>
    </source>
</evidence>
<keyword evidence="7" id="KW-0812">Transmembrane</keyword>
<reference evidence="9" key="1">
    <citation type="submission" date="2020-02" db="EMBL/GenBank/DDBJ databases">
        <authorList>
            <person name="Chen W.-M."/>
        </authorList>
    </citation>
    <scope>NUCLEOTIDE SEQUENCE</scope>
    <source>
        <strain evidence="9">NBD-18</strain>
    </source>
</reference>
<keyword evidence="1" id="KW-0813">Transport</keyword>
<dbReference type="Pfam" id="PF13442">
    <property type="entry name" value="Cytochrome_CBB3"/>
    <property type="match status" value="1"/>
</dbReference>
<dbReference type="GO" id="GO:0009055">
    <property type="term" value="F:electron transfer activity"/>
    <property type="evidence" value="ECO:0007669"/>
    <property type="project" value="InterPro"/>
</dbReference>
<keyword evidence="2 6" id="KW-0349">Heme</keyword>
<proteinExistence type="predicted"/>
<evidence type="ECO:0000256" key="1">
    <source>
        <dbReference type="ARBA" id="ARBA00022448"/>
    </source>
</evidence>
<evidence type="ECO:0000256" key="5">
    <source>
        <dbReference type="ARBA" id="ARBA00023004"/>
    </source>
</evidence>
<evidence type="ECO:0000256" key="6">
    <source>
        <dbReference type="PROSITE-ProRule" id="PRU00433"/>
    </source>
</evidence>
<evidence type="ECO:0000256" key="4">
    <source>
        <dbReference type="ARBA" id="ARBA00022982"/>
    </source>
</evidence>
<dbReference type="Gene3D" id="1.10.760.10">
    <property type="entry name" value="Cytochrome c-like domain"/>
    <property type="match status" value="1"/>
</dbReference>
<keyword evidence="3 6" id="KW-0479">Metal-binding</keyword>
<dbReference type="SUPFAM" id="SSF46626">
    <property type="entry name" value="Cytochrome c"/>
    <property type="match status" value="1"/>
</dbReference>
<dbReference type="PROSITE" id="PS51007">
    <property type="entry name" value="CYTC"/>
    <property type="match status" value="1"/>
</dbReference>
<feature type="domain" description="Cytochrome c" evidence="8">
    <location>
        <begin position="84"/>
        <end position="164"/>
    </location>
</feature>
<dbReference type="AlphaFoldDB" id="A0A6B2R1S5"/>
<keyword evidence="7" id="KW-1133">Transmembrane helix</keyword>
<sequence length="180" mass="18507">MSNTQQEHAEHTEEHGALIKTPKQLIVTVVLSFIVPIVIILLLVNYVASGDLVSAGSDALTAEATAKRIAPVAKLELVDASGPKVFKTGEQVYAAVCASCHKAGLAGAPKVGDASAWSALIGRGRDSLVTNAIKGIRGMPAKGGNPALDDFEVARAVVYMANQSGGKLEEPAEPAPAAAK</sequence>
<dbReference type="EMBL" id="JAAGRN010000010">
    <property type="protein sequence ID" value="NDY84192.1"/>
    <property type="molecule type" value="Genomic_DNA"/>
</dbReference>
<dbReference type="GO" id="GO:0020037">
    <property type="term" value="F:heme binding"/>
    <property type="evidence" value="ECO:0007669"/>
    <property type="project" value="InterPro"/>
</dbReference>
<dbReference type="PRINTS" id="PR00607">
    <property type="entry name" value="CYTCHROMECIE"/>
</dbReference>
<comment type="caution">
    <text evidence="9">The sequence shown here is derived from an EMBL/GenBank/DDBJ whole genome shotgun (WGS) entry which is preliminary data.</text>
</comment>
<organism evidence="9">
    <name type="scientific">Sheuella amnicola</name>
    <dbReference type="NCBI Taxonomy" id="2707330"/>
    <lineage>
        <taxon>Bacteria</taxon>
        <taxon>Pseudomonadati</taxon>
        <taxon>Pseudomonadota</taxon>
        <taxon>Betaproteobacteria</taxon>
        <taxon>Burkholderiales</taxon>
        <taxon>Alcaligenaceae</taxon>
        <taxon>Sheuella</taxon>
    </lineage>
</organism>
<dbReference type="RefSeq" id="WP_163656013.1">
    <property type="nucleotide sequence ID" value="NZ_JAAGRN010000010.1"/>
</dbReference>
<dbReference type="InterPro" id="IPR002323">
    <property type="entry name" value="Cyt_CIE"/>
</dbReference>
<evidence type="ECO:0000256" key="3">
    <source>
        <dbReference type="ARBA" id="ARBA00022723"/>
    </source>
</evidence>
<name>A0A6B2R1S5_9BURK</name>
<dbReference type="GO" id="GO:0005506">
    <property type="term" value="F:iron ion binding"/>
    <property type="evidence" value="ECO:0007669"/>
    <property type="project" value="InterPro"/>
</dbReference>
<dbReference type="InterPro" id="IPR009056">
    <property type="entry name" value="Cyt_c-like_dom"/>
</dbReference>
<evidence type="ECO:0000256" key="7">
    <source>
        <dbReference type="SAM" id="Phobius"/>
    </source>
</evidence>
<keyword evidence="7" id="KW-0472">Membrane</keyword>